<feature type="signal peptide" evidence="3">
    <location>
        <begin position="1"/>
        <end position="25"/>
    </location>
</feature>
<feature type="region of interest" description="Disordered" evidence="1">
    <location>
        <begin position="225"/>
        <end position="251"/>
    </location>
</feature>
<dbReference type="RefSeq" id="WP_184534883.1">
    <property type="nucleotide sequence ID" value="NZ_JACHJW010000001.1"/>
</dbReference>
<gene>
    <name evidence="4" type="ORF">FHR38_002589</name>
</gene>
<keyword evidence="2" id="KW-1133">Transmembrane helix</keyword>
<evidence type="ECO:0000313" key="4">
    <source>
        <dbReference type="EMBL" id="MBB4958856.1"/>
    </source>
</evidence>
<dbReference type="AlphaFoldDB" id="A0A7W7SQT1"/>
<dbReference type="Proteomes" id="UP000578819">
    <property type="component" value="Unassembled WGS sequence"/>
</dbReference>
<feature type="compositionally biased region" description="Low complexity" evidence="1">
    <location>
        <begin position="108"/>
        <end position="121"/>
    </location>
</feature>
<reference evidence="4 5" key="1">
    <citation type="submission" date="2020-08" db="EMBL/GenBank/DDBJ databases">
        <title>Sequencing the genomes of 1000 actinobacteria strains.</title>
        <authorList>
            <person name="Klenk H.-P."/>
        </authorList>
    </citation>
    <scope>NUCLEOTIDE SEQUENCE [LARGE SCALE GENOMIC DNA]</scope>
    <source>
        <strain evidence="4 5">DSM 45886</strain>
    </source>
</reference>
<feature type="transmembrane region" description="Helical" evidence="2">
    <location>
        <begin position="153"/>
        <end position="172"/>
    </location>
</feature>
<name>A0A7W7SQT1_9ACTN</name>
<feature type="chain" id="PRO_5030617494" evidence="3">
    <location>
        <begin position="26"/>
        <end position="542"/>
    </location>
</feature>
<evidence type="ECO:0000256" key="3">
    <source>
        <dbReference type="SAM" id="SignalP"/>
    </source>
</evidence>
<feature type="region of interest" description="Disordered" evidence="1">
    <location>
        <begin position="263"/>
        <end position="307"/>
    </location>
</feature>
<keyword evidence="5" id="KW-1185">Reference proteome</keyword>
<sequence>MTRLMAVLGLVAALFLVAAPAPAQAAEEGTGKYYVVGPPVNGQREYLFAIAATTLGDGRRYMEIFELNEGRLQPDGQRMTSPTTVEPGWLLALPKDAKGSGVVSGPLPTVSPTSVQPSPSTDATTSSLRPSGGLADDGGSTAALSRLWTSAELWLAVLALAVLMLLGGPLTLRSRRSHRLATVPAQQPGSAHESAPAATATPTIVGAKQAVSETLSTATVSTAATATATTSAGRKGPVPAPPGTSTSAAGSAMTVPATAVAPAAPAAGSGATEKAATEKAATEKAATEKAATEKAATEKAADGSAATEKAVTEKAAYAALRVASPTIAISLPALAAGRDASAGGHEAPSSPNWFPILDAELTCGSERATVRLIGTRALRWGSAYGWLGPQDEPPPSGVPLVLGEHQERRLWVDLALAPDALTIGGDPAAVRRQGAALLTQLRRSGADVVVAGDVLGETLPAGVRRIAAVADLAADRPVAGIRVLVCAPAEVAALRRVRRSARPSQEHLVPVVIGDGPAARWSLRLGEPAAAASAAATASVEQ</sequence>
<feature type="region of interest" description="Disordered" evidence="1">
    <location>
        <begin position="100"/>
        <end position="136"/>
    </location>
</feature>
<evidence type="ECO:0000256" key="1">
    <source>
        <dbReference type="SAM" id="MobiDB-lite"/>
    </source>
</evidence>
<evidence type="ECO:0000313" key="5">
    <source>
        <dbReference type="Proteomes" id="UP000578819"/>
    </source>
</evidence>
<keyword evidence="2" id="KW-0812">Transmembrane</keyword>
<feature type="compositionally biased region" description="Basic and acidic residues" evidence="1">
    <location>
        <begin position="275"/>
        <end position="301"/>
    </location>
</feature>
<keyword evidence="2" id="KW-0472">Membrane</keyword>
<organism evidence="4 5">
    <name type="scientific">Micromonospora polyrhachis</name>
    <dbReference type="NCBI Taxonomy" id="1282883"/>
    <lineage>
        <taxon>Bacteria</taxon>
        <taxon>Bacillati</taxon>
        <taxon>Actinomycetota</taxon>
        <taxon>Actinomycetes</taxon>
        <taxon>Micromonosporales</taxon>
        <taxon>Micromonosporaceae</taxon>
        <taxon>Micromonospora</taxon>
    </lineage>
</organism>
<evidence type="ECO:0000256" key="2">
    <source>
        <dbReference type="SAM" id="Phobius"/>
    </source>
</evidence>
<protein>
    <submittedName>
        <fullName evidence="4">Uncharacterized protein</fullName>
    </submittedName>
</protein>
<proteinExistence type="predicted"/>
<feature type="region of interest" description="Disordered" evidence="1">
    <location>
        <begin position="181"/>
        <end position="200"/>
    </location>
</feature>
<accession>A0A7W7SQT1</accession>
<feature type="compositionally biased region" description="Low complexity" evidence="1">
    <location>
        <begin position="263"/>
        <end position="274"/>
    </location>
</feature>
<keyword evidence="3" id="KW-0732">Signal</keyword>
<comment type="caution">
    <text evidence="4">The sequence shown here is derived from an EMBL/GenBank/DDBJ whole genome shotgun (WGS) entry which is preliminary data.</text>
</comment>
<dbReference type="EMBL" id="JACHJW010000001">
    <property type="protein sequence ID" value="MBB4958856.1"/>
    <property type="molecule type" value="Genomic_DNA"/>
</dbReference>